<protein>
    <submittedName>
        <fullName evidence="3">Histidine phosphatase family protein</fullName>
    </submittedName>
</protein>
<feature type="active site" description="Proton donor/acceptor" evidence="1">
    <location>
        <position position="84"/>
    </location>
</feature>
<reference evidence="3 4" key="1">
    <citation type="submission" date="2019-08" db="EMBL/GenBank/DDBJ databases">
        <title>In-depth cultivation of the pig gut microbiome towards novel bacterial diversity and tailored functional studies.</title>
        <authorList>
            <person name="Wylensek D."/>
            <person name="Hitch T.C.A."/>
            <person name="Clavel T."/>
        </authorList>
    </citation>
    <scope>NUCLEOTIDE SEQUENCE [LARGE SCALE GENOMIC DNA]</scope>
    <source>
        <strain evidence="3 4">Bifido-178-WT-2B</strain>
    </source>
</reference>
<name>A0A6A8MAV9_9LACO</name>
<dbReference type="InterPro" id="IPR050275">
    <property type="entry name" value="PGM_Phosphatase"/>
</dbReference>
<dbReference type="CDD" id="cd07067">
    <property type="entry name" value="HP_PGM_like"/>
    <property type="match status" value="1"/>
</dbReference>
<sequence length="219" mass="25056">MEIYFVRHGKTEWNLERRFQGGHGDSHLLPESYADIEKLGKYLRKTKFRAVYASPLERARTTALKLEEAMNCSLPVHIDERLREMNLGKMEGEKFDKIAELYPEQIDDFWHHPEKFDAASIDAESYPHAMERGLSFGREMSMKYPSKEDKILVVSHGAVLSAIMGALLGYDVKHVRQNGVIYNTSVTILASRPDGQYFDLVKWSDVTPLGKQMSETDGL</sequence>
<dbReference type="AlphaFoldDB" id="A0A6A8MAV9"/>
<dbReference type="Pfam" id="PF00300">
    <property type="entry name" value="His_Phos_1"/>
    <property type="match status" value="1"/>
</dbReference>
<dbReference type="PANTHER" id="PTHR48100">
    <property type="entry name" value="BROAD-SPECIFICITY PHOSPHATASE YOR283W-RELATED"/>
    <property type="match status" value="1"/>
</dbReference>
<dbReference type="PANTHER" id="PTHR48100:SF1">
    <property type="entry name" value="HISTIDINE PHOSPHATASE FAMILY PROTEIN-RELATED"/>
    <property type="match status" value="1"/>
</dbReference>
<evidence type="ECO:0000313" key="4">
    <source>
        <dbReference type="Proteomes" id="UP000438120"/>
    </source>
</evidence>
<dbReference type="GO" id="GO:0005737">
    <property type="term" value="C:cytoplasm"/>
    <property type="evidence" value="ECO:0007669"/>
    <property type="project" value="TreeGrafter"/>
</dbReference>
<dbReference type="SUPFAM" id="SSF53254">
    <property type="entry name" value="Phosphoglycerate mutase-like"/>
    <property type="match status" value="1"/>
</dbReference>
<dbReference type="SMART" id="SM00855">
    <property type="entry name" value="PGAM"/>
    <property type="match status" value="1"/>
</dbReference>
<dbReference type="InterPro" id="IPR029033">
    <property type="entry name" value="His_PPase_superfam"/>
</dbReference>
<evidence type="ECO:0000313" key="3">
    <source>
        <dbReference type="EMBL" id="MST86306.1"/>
    </source>
</evidence>
<keyword evidence="4" id="KW-1185">Reference proteome</keyword>
<evidence type="ECO:0000256" key="2">
    <source>
        <dbReference type="PIRSR" id="PIRSR613078-2"/>
    </source>
</evidence>
<feature type="active site" description="Tele-phosphohistidine intermediate" evidence="1">
    <location>
        <position position="8"/>
    </location>
</feature>
<dbReference type="InterPro" id="IPR013078">
    <property type="entry name" value="His_Pase_superF_clade-1"/>
</dbReference>
<feature type="binding site" evidence="2">
    <location>
        <position position="58"/>
    </location>
    <ligand>
        <name>substrate</name>
    </ligand>
</feature>
<dbReference type="RefSeq" id="WP_154546968.1">
    <property type="nucleotide sequence ID" value="NZ_JBKZBY010000006.1"/>
</dbReference>
<dbReference type="Gene3D" id="3.40.50.1240">
    <property type="entry name" value="Phosphoglycerate mutase-like"/>
    <property type="match status" value="1"/>
</dbReference>
<dbReference type="GO" id="GO:0016791">
    <property type="term" value="F:phosphatase activity"/>
    <property type="evidence" value="ECO:0007669"/>
    <property type="project" value="TreeGrafter"/>
</dbReference>
<dbReference type="EMBL" id="VUMX01000002">
    <property type="protein sequence ID" value="MST86306.1"/>
    <property type="molecule type" value="Genomic_DNA"/>
</dbReference>
<proteinExistence type="predicted"/>
<evidence type="ECO:0000256" key="1">
    <source>
        <dbReference type="PIRSR" id="PIRSR613078-1"/>
    </source>
</evidence>
<gene>
    <name evidence="3" type="ORF">FYJ62_01240</name>
</gene>
<organism evidence="3 4">
    <name type="scientific">Lactobacillus porci</name>
    <dbReference type="NCBI Taxonomy" id="2012477"/>
    <lineage>
        <taxon>Bacteria</taxon>
        <taxon>Bacillati</taxon>
        <taxon>Bacillota</taxon>
        <taxon>Bacilli</taxon>
        <taxon>Lactobacillales</taxon>
        <taxon>Lactobacillaceae</taxon>
        <taxon>Lactobacillus</taxon>
    </lineage>
</organism>
<accession>A0A6A8MAV9</accession>
<dbReference type="Proteomes" id="UP000438120">
    <property type="component" value="Unassembled WGS sequence"/>
</dbReference>
<comment type="caution">
    <text evidence="3">The sequence shown here is derived from an EMBL/GenBank/DDBJ whole genome shotgun (WGS) entry which is preliminary data.</text>
</comment>
<feature type="binding site" evidence="2">
    <location>
        <begin position="7"/>
        <end position="14"/>
    </location>
    <ligand>
        <name>substrate</name>
    </ligand>
</feature>
<dbReference type="OrthoDB" id="9782128at2"/>